<dbReference type="SUPFAM" id="SSF52540">
    <property type="entry name" value="P-loop containing nucleoside triphosphate hydrolases"/>
    <property type="match status" value="1"/>
</dbReference>
<sequence length="269" mass="30984">MTGILKPSHGICRVLGCDPTKNHNEFVRQIGVVFGNRSNLVWDLPAIDSFKMMKEIYEIPNDKFEKQLHILAESIGIQHILEVPIRQMSLGQRMRCELVVALLHSPKILFLDEPTLGLDAVSKIAMHRFIKKINVEQNITVILTTHDMSDIKELAQRIIVIGNGSKLYDGSPDKIINKFNDIRKVVISLNPANCINSRINDHLKKYRIIQELENEITLEVKEGQQLNELINFISQQLNIENYTIQSLNTEEVIAHFYEQHTEKNHEKIF</sequence>
<dbReference type="PATRIC" id="fig|1423820.4.peg.1271"/>
<dbReference type="Gene3D" id="3.40.50.300">
    <property type="entry name" value="P-loop containing nucleotide triphosphate hydrolases"/>
    <property type="match status" value="1"/>
</dbReference>
<feature type="domain" description="ABC transporter" evidence="4">
    <location>
        <begin position="2"/>
        <end position="115"/>
    </location>
</feature>
<name>A0A0R1ZAV8_9LACO</name>
<dbReference type="GO" id="GO:0016887">
    <property type="term" value="F:ATP hydrolysis activity"/>
    <property type="evidence" value="ECO:0007669"/>
    <property type="project" value="InterPro"/>
</dbReference>
<keyword evidence="2" id="KW-0547">Nucleotide-binding</keyword>
<keyword evidence="6" id="KW-1185">Reference proteome</keyword>
<evidence type="ECO:0000313" key="5">
    <source>
        <dbReference type="EMBL" id="KRM52048.1"/>
    </source>
</evidence>
<dbReference type="AlphaFoldDB" id="A0A0R1ZAV8"/>
<keyword evidence="1" id="KW-0813">Transport</keyword>
<dbReference type="InterPro" id="IPR003439">
    <property type="entry name" value="ABC_transporter-like_ATP-bd"/>
</dbReference>
<organism evidence="5 6">
    <name type="scientific">Ligilactobacillus araffinosus DSM 20653</name>
    <dbReference type="NCBI Taxonomy" id="1423820"/>
    <lineage>
        <taxon>Bacteria</taxon>
        <taxon>Bacillati</taxon>
        <taxon>Bacillota</taxon>
        <taxon>Bacilli</taxon>
        <taxon>Lactobacillales</taxon>
        <taxon>Lactobacillaceae</taxon>
        <taxon>Ligilactobacillus</taxon>
    </lineage>
</organism>
<comment type="caution">
    <text evidence="5">The sequence shown here is derived from an EMBL/GenBank/DDBJ whole genome shotgun (WGS) entry which is preliminary data.</text>
</comment>
<evidence type="ECO:0000256" key="3">
    <source>
        <dbReference type="ARBA" id="ARBA00022840"/>
    </source>
</evidence>
<proteinExistence type="predicted"/>
<dbReference type="STRING" id="1423820.FC64_GL001245"/>
<reference evidence="5 6" key="1">
    <citation type="journal article" date="2015" name="Genome Announc.">
        <title>Expanding the biotechnology potential of lactobacilli through comparative genomics of 213 strains and associated genera.</title>
        <authorList>
            <person name="Sun Z."/>
            <person name="Harris H.M."/>
            <person name="McCann A."/>
            <person name="Guo C."/>
            <person name="Argimon S."/>
            <person name="Zhang W."/>
            <person name="Yang X."/>
            <person name="Jeffery I.B."/>
            <person name="Cooney J.C."/>
            <person name="Kagawa T.F."/>
            <person name="Liu W."/>
            <person name="Song Y."/>
            <person name="Salvetti E."/>
            <person name="Wrobel A."/>
            <person name="Rasinkangas P."/>
            <person name="Parkhill J."/>
            <person name="Rea M.C."/>
            <person name="O'Sullivan O."/>
            <person name="Ritari J."/>
            <person name="Douillard F.P."/>
            <person name="Paul Ross R."/>
            <person name="Yang R."/>
            <person name="Briner A.E."/>
            <person name="Felis G.E."/>
            <person name="de Vos W.M."/>
            <person name="Barrangou R."/>
            <person name="Klaenhammer T.R."/>
            <person name="Caufield P.W."/>
            <person name="Cui Y."/>
            <person name="Zhang H."/>
            <person name="O'Toole P.W."/>
        </authorList>
    </citation>
    <scope>NUCLEOTIDE SEQUENCE [LARGE SCALE GENOMIC DNA]</scope>
    <source>
        <strain evidence="5 6">DSM 20653</strain>
    </source>
</reference>
<dbReference type="InterPro" id="IPR027417">
    <property type="entry name" value="P-loop_NTPase"/>
</dbReference>
<dbReference type="EMBL" id="AYYZ01000029">
    <property type="protein sequence ID" value="KRM52048.1"/>
    <property type="molecule type" value="Genomic_DNA"/>
</dbReference>
<dbReference type="PANTHER" id="PTHR42711">
    <property type="entry name" value="ABC TRANSPORTER ATP-BINDING PROTEIN"/>
    <property type="match status" value="1"/>
</dbReference>
<evidence type="ECO:0000259" key="4">
    <source>
        <dbReference type="Pfam" id="PF00005"/>
    </source>
</evidence>
<accession>A0A0R1ZAV8</accession>
<dbReference type="Pfam" id="PF00005">
    <property type="entry name" value="ABC_tran"/>
    <property type="match status" value="1"/>
</dbReference>
<keyword evidence="3 5" id="KW-0067">ATP-binding</keyword>
<evidence type="ECO:0000313" key="6">
    <source>
        <dbReference type="Proteomes" id="UP000051291"/>
    </source>
</evidence>
<dbReference type="Proteomes" id="UP000051291">
    <property type="component" value="Unassembled WGS sequence"/>
</dbReference>
<dbReference type="PANTHER" id="PTHR42711:SF1">
    <property type="entry name" value="ABC-TRANSPORT PROTEIN, ATP-BINDING COMPONENT"/>
    <property type="match status" value="1"/>
</dbReference>
<gene>
    <name evidence="5" type="ORF">FC64_GL001245</name>
</gene>
<dbReference type="InterPro" id="IPR050763">
    <property type="entry name" value="ABC_transporter_ATP-binding"/>
</dbReference>
<dbReference type="GO" id="GO:0005524">
    <property type="term" value="F:ATP binding"/>
    <property type="evidence" value="ECO:0007669"/>
    <property type="project" value="UniProtKB-KW"/>
</dbReference>
<protein>
    <submittedName>
        <fullName evidence="5">ABC transporter ATP-binding protein</fullName>
    </submittedName>
</protein>
<evidence type="ECO:0000256" key="1">
    <source>
        <dbReference type="ARBA" id="ARBA00022448"/>
    </source>
</evidence>
<evidence type="ECO:0000256" key="2">
    <source>
        <dbReference type="ARBA" id="ARBA00022741"/>
    </source>
</evidence>